<feature type="transmembrane region" description="Helical" evidence="8">
    <location>
        <begin position="344"/>
        <end position="367"/>
    </location>
</feature>
<comment type="subcellular location">
    <subcellularLocation>
        <location evidence="1">Membrane</location>
        <topology evidence="1">Multi-pass membrane protein</topology>
    </subcellularLocation>
</comment>
<dbReference type="PIRSF" id="PIRSF006060">
    <property type="entry name" value="AA_transporter"/>
    <property type="match status" value="1"/>
</dbReference>
<feature type="transmembrane region" description="Helical" evidence="8">
    <location>
        <begin position="289"/>
        <end position="312"/>
    </location>
</feature>
<feature type="transmembrane region" description="Helical" evidence="8">
    <location>
        <begin position="25"/>
        <end position="45"/>
    </location>
</feature>
<keyword evidence="6 8" id="KW-1133">Transmembrane helix</keyword>
<feature type="transmembrane region" description="Helical" evidence="8">
    <location>
        <begin position="244"/>
        <end position="266"/>
    </location>
</feature>
<keyword evidence="11" id="KW-1185">Reference proteome</keyword>
<dbReference type="AlphaFoldDB" id="A0A917IVW3"/>
<dbReference type="GO" id="GO:0006865">
    <property type="term" value="P:amino acid transport"/>
    <property type="evidence" value="ECO:0007669"/>
    <property type="project" value="UniProtKB-KW"/>
</dbReference>
<dbReference type="Gene3D" id="1.20.1740.10">
    <property type="entry name" value="Amino acid/polyamine transporter I"/>
    <property type="match status" value="1"/>
</dbReference>
<dbReference type="Proteomes" id="UP000600171">
    <property type="component" value="Unassembled WGS sequence"/>
</dbReference>
<evidence type="ECO:0000256" key="6">
    <source>
        <dbReference type="ARBA" id="ARBA00022989"/>
    </source>
</evidence>
<dbReference type="PANTHER" id="PTHR43495">
    <property type="entry name" value="GABA PERMEASE"/>
    <property type="match status" value="1"/>
</dbReference>
<keyword evidence="5" id="KW-0029">Amino-acid transport</keyword>
<evidence type="ECO:0000256" key="8">
    <source>
        <dbReference type="SAM" id="Phobius"/>
    </source>
</evidence>
<feature type="transmembrane region" description="Helical" evidence="8">
    <location>
        <begin position="51"/>
        <end position="73"/>
    </location>
</feature>
<evidence type="ECO:0000313" key="11">
    <source>
        <dbReference type="Proteomes" id="UP000600171"/>
    </source>
</evidence>
<dbReference type="GO" id="GO:0016020">
    <property type="term" value="C:membrane"/>
    <property type="evidence" value="ECO:0007669"/>
    <property type="project" value="UniProtKB-SubCell"/>
</dbReference>
<sequence length="481" mass="50674">MTSQTLQKNSGELDRSLGHGQMTMIALGLAVGTGLFLGSGGAIAIAGPAVIVSYAIGSLIAAIIGACAGEMAVRYPVRGGFGTIAAKFLGPYAGYLTRWAYVATMVPLAGAELVAVGQYMMYWYSEIPLWAWVAVFALVIVGLNATTVKNFGTLEFFLSSIKVIAVIVFILFGLVLVFFGLPDAPASGLGNLTNDGGFMPNGLGSVFLALAVVMFSFGGIEMISISAAEAKDPVRSVCSAAKAMMWRLAFFYVLSLFIIVALIPWADAAKLQGEIETSPFVMVFSQMHIPYIAGITNFVVLIAALSGANAALYGSTRQLHALAHDRMAPAALARTTARGVPAMALAFSTLGAVAAVVLAITGVGGIFTKMMALVTFCVVVTWFMIMFSYLSFKRREGNASPFRVWGGSATAGVAILGLIITLVSLFLVGDMATSATIGLLFFAIISVVYFVAVRKVQTADNSAFDEVRSVTEQQPLDAEQR</sequence>
<evidence type="ECO:0000256" key="2">
    <source>
        <dbReference type="ARBA" id="ARBA00008583"/>
    </source>
</evidence>
<dbReference type="GO" id="GO:0055085">
    <property type="term" value="P:transmembrane transport"/>
    <property type="evidence" value="ECO:0007669"/>
    <property type="project" value="InterPro"/>
</dbReference>
<proteinExistence type="inferred from homology"/>
<keyword evidence="4 8" id="KW-0812">Transmembrane</keyword>
<evidence type="ECO:0000256" key="4">
    <source>
        <dbReference type="ARBA" id="ARBA00022692"/>
    </source>
</evidence>
<reference evidence="10 11" key="1">
    <citation type="journal article" date="2014" name="Int. J. Syst. Evol. Microbiol.">
        <title>Complete genome sequence of Corynebacterium casei LMG S-19264T (=DSM 44701T), isolated from a smear-ripened cheese.</title>
        <authorList>
            <consortium name="US DOE Joint Genome Institute (JGI-PGF)"/>
            <person name="Walter F."/>
            <person name="Albersmeier A."/>
            <person name="Kalinowski J."/>
            <person name="Ruckert C."/>
        </authorList>
    </citation>
    <scope>NUCLEOTIDE SEQUENCE [LARGE SCALE GENOMIC DNA]</scope>
    <source>
        <strain evidence="10 11">CCM 8669</strain>
    </source>
</reference>
<evidence type="ECO:0000256" key="1">
    <source>
        <dbReference type="ARBA" id="ARBA00004141"/>
    </source>
</evidence>
<dbReference type="FunFam" id="1.20.1740.10:FF:000001">
    <property type="entry name" value="Amino acid permease"/>
    <property type="match status" value="1"/>
</dbReference>
<accession>A0A917IVW3</accession>
<dbReference type="RefSeq" id="WP_188360062.1">
    <property type="nucleotide sequence ID" value="NZ_BMDC01000003.1"/>
</dbReference>
<dbReference type="Pfam" id="PF00324">
    <property type="entry name" value="AA_permease"/>
    <property type="match status" value="1"/>
</dbReference>
<feature type="transmembrane region" description="Helical" evidence="8">
    <location>
        <begin position="202"/>
        <end position="223"/>
    </location>
</feature>
<feature type="transmembrane region" description="Helical" evidence="8">
    <location>
        <begin position="404"/>
        <end position="428"/>
    </location>
</feature>
<protein>
    <submittedName>
        <fullName evidence="10">Gamma-aminobutyrate permease</fullName>
    </submittedName>
</protein>
<feature type="transmembrane region" description="Helical" evidence="8">
    <location>
        <begin position="129"/>
        <end position="148"/>
    </location>
</feature>
<gene>
    <name evidence="10" type="ORF">GCM10007359_18250</name>
</gene>
<evidence type="ECO:0000313" key="10">
    <source>
        <dbReference type="EMBL" id="GGH65220.1"/>
    </source>
</evidence>
<feature type="transmembrane region" description="Helical" evidence="8">
    <location>
        <begin position="99"/>
        <end position="123"/>
    </location>
</feature>
<dbReference type="EMBL" id="BMDC01000003">
    <property type="protein sequence ID" value="GGH65220.1"/>
    <property type="molecule type" value="Genomic_DNA"/>
</dbReference>
<organism evidence="10 11">
    <name type="scientific">Rothia aerolata</name>
    <dbReference type="NCBI Taxonomy" id="1812262"/>
    <lineage>
        <taxon>Bacteria</taxon>
        <taxon>Bacillati</taxon>
        <taxon>Actinomycetota</taxon>
        <taxon>Actinomycetes</taxon>
        <taxon>Micrococcales</taxon>
        <taxon>Micrococcaceae</taxon>
        <taxon>Rothia</taxon>
    </lineage>
</organism>
<feature type="domain" description="Amino acid permease/ SLC12A" evidence="9">
    <location>
        <begin position="22"/>
        <end position="454"/>
    </location>
</feature>
<keyword evidence="7 8" id="KW-0472">Membrane</keyword>
<evidence type="ECO:0000256" key="7">
    <source>
        <dbReference type="ARBA" id="ARBA00023136"/>
    </source>
</evidence>
<keyword evidence="3" id="KW-0813">Transport</keyword>
<name>A0A917IVW3_9MICC</name>
<comment type="caution">
    <text evidence="10">The sequence shown here is derived from an EMBL/GenBank/DDBJ whole genome shotgun (WGS) entry which is preliminary data.</text>
</comment>
<evidence type="ECO:0000256" key="5">
    <source>
        <dbReference type="ARBA" id="ARBA00022970"/>
    </source>
</evidence>
<dbReference type="InterPro" id="IPR004841">
    <property type="entry name" value="AA-permease/SLC12A_dom"/>
</dbReference>
<dbReference type="PANTHER" id="PTHR43495:SF5">
    <property type="entry name" value="GAMMA-AMINOBUTYRIC ACID PERMEASE"/>
    <property type="match status" value="1"/>
</dbReference>
<evidence type="ECO:0000256" key="3">
    <source>
        <dbReference type="ARBA" id="ARBA00022448"/>
    </source>
</evidence>
<feature type="transmembrane region" description="Helical" evidence="8">
    <location>
        <begin position="373"/>
        <end position="392"/>
    </location>
</feature>
<feature type="transmembrane region" description="Helical" evidence="8">
    <location>
        <begin position="434"/>
        <end position="452"/>
    </location>
</feature>
<comment type="similarity">
    <text evidence="2">Belongs to the amino acid-polyamine-organocation (APC) superfamily. Amino acid transporter (AAT) (TC 2.A.3.1) family.</text>
</comment>
<feature type="transmembrane region" description="Helical" evidence="8">
    <location>
        <begin position="160"/>
        <end position="182"/>
    </location>
</feature>
<evidence type="ECO:0000259" key="9">
    <source>
        <dbReference type="Pfam" id="PF00324"/>
    </source>
</evidence>